<sequence length="111" mass="11807">MPGGVHTGDLTWYHGELTACGDTTTDSDFGVALGAALFDSLNTDGDSNDNAACFQKIMITANGKTAYGTVDDRCEGCAEWDIDVLPALFEEFAPLSAGRIHDVQWQFVAGN</sequence>
<name>A0A0C9UVS3_SPHS4</name>
<dbReference type="OrthoDB" id="623670at2759"/>
<dbReference type="PANTHER" id="PTHR31836:SF28">
    <property type="entry name" value="SRCR DOMAIN-CONTAINING PROTEIN-RELATED"/>
    <property type="match status" value="1"/>
</dbReference>
<gene>
    <name evidence="2" type="ORF">M422DRAFT_164477</name>
</gene>
<dbReference type="Gene3D" id="2.40.40.10">
    <property type="entry name" value="RlpA-like domain"/>
    <property type="match status" value="1"/>
</dbReference>
<evidence type="ECO:0008006" key="4">
    <source>
        <dbReference type="Google" id="ProtNLM"/>
    </source>
</evidence>
<keyword evidence="1" id="KW-0732">Signal</keyword>
<dbReference type="AlphaFoldDB" id="A0A0C9UVS3"/>
<dbReference type="EMBL" id="KN837104">
    <property type="protein sequence ID" value="KIJ47135.1"/>
    <property type="molecule type" value="Genomic_DNA"/>
</dbReference>
<dbReference type="HOGENOM" id="CLU_047639_6_2_1"/>
<keyword evidence="3" id="KW-1185">Reference proteome</keyword>
<proteinExistence type="predicted"/>
<dbReference type="CDD" id="cd22191">
    <property type="entry name" value="DPBB_RlpA_EXP_N-like"/>
    <property type="match status" value="1"/>
</dbReference>
<evidence type="ECO:0000313" key="3">
    <source>
        <dbReference type="Proteomes" id="UP000054279"/>
    </source>
</evidence>
<accession>A0A0C9UVS3</accession>
<reference evidence="2 3" key="1">
    <citation type="submission" date="2014-06" db="EMBL/GenBank/DDBJ databases">
        <title>Evolutionary Origins and Diversification of the Mycorrhizal Mutualists.</title>
        <authorList>
            <consortium name="DOE Joint Genome Institute"/>
            <consortium name="Mycorrhizal Genomics Consortium"/>
            <person name="Kohler A."/>
            <person name="Kuo A."/>
            <person name="Nagy L.G."/>
            <person name="Floudas D."/>
            <person name="Copeland A."/>
            <person name="Barry K.W."/>
            <person name="Cichocki N."/>
            <person name="Veneault-Fourrey C."/>
            <person name="LaButti K."/>
            <person name="Lindquist E.A."/>
            <person name="Lipzen A."/>
            <person name="Lundell T."/>
            <person name="Morin E."/>
            <person name="Murat C."/>
            <person name="Riley R."/>
            <person name="Ohm R."/>
            <person name="Sun H."/>
            <person name="Tunlid A."/>
            <person name="Henrissat B."/>
            <person name="Grigoriev I.V."/>
            <person name="Hibbett D.S."/>
            <person name="Martin F."/>
        </authorList>
    </citation>
    <scope>NUCLEOTIDE SEQUENCE [LARGE SCALE GENOMIC DNA]</scope>
    <source>
        <strain evidence="2 3">SS14</strain>
    </source>
</reference>
<evidence type="ECO:0000313" key="2">
    <source>
        <dbReference type="EMBL" id="KIJ47135.1"/>
    </source>
</evidence>
<dbReference type="InterPro" id="IPR051477">
    <property type="entry name" value="Expansin_CellWall"/>
</dbReference>
<protein>
    <recommendedName>
        <fullName evidence="4">RlpA-like protein double-psi beta-barrel domain-containing protein</fullName>
    </recommendedName>
</protein>
<dbReference type="PANTHER" id="PTHR31836">
    <property type="match status" value="1"/>
</dbReference>
<dbReference type="InterPro" id="IPR036908">
    <property type="entry name" value="RlpA-like_sf"/>
</dbReference>
<dbReference type="SUPFAM" id="SSF50685">
    <property type="entry name" value="Barwin-like endoglucanases"/>
    <property type="match status" value="1"/>
</dbReference>
<organism evidence="2 3">
    <name type="scientific">Sphaerobolus stellatus (strain SS14)</name>
    <dbReference type="NCBI Taxonomy" id="990650"/>
    <lineage>
        <taxon>Eukaryota</taxon>
        <taxon>Fungi</taxon>
        <taxon>Dikarya</taxon>
        <taxon>Basidiomycota</taxon>
        <taxon>Agaricomycotina</taxon>
        <taxon>Agaricomycetes</taxon>
        <taxon>Phallomycetidae</taxon>
        <taxon>Geastrales</taxon>
        <taxon>Sphaerobolaceae</taxon>
        <taxon>Sphaerobolus</taxon>
    </lineage>
</organism>
<evidence type="ECO:0000256" key="1">
    <source>
        <dbReference type="ARBA" id="ARBA00022729"/>
    </source>
</evidence>
<dbReference type="Proteomes" id="UP000054279">
    <property type="component" value="Unassembled WGS sequence"/>
</dbReference>